<accession>A0AAD4NC08</accession>
<protein>
    <submittedName>
        <fullName evidence="2">Uncharacterized protein</fullName>
    </submittedName>
</protein>
<organism evidence="2 3">
    <name type="scientific">Ditylenchus destructor</name>
    <dbReference type="NCBI Taxonomy" id="166010"/>
    <lineage>
        <taxon>Eukaryota</taxon>
        <taxon>Metazoa</taxon>
        <taxon>Ecdysozoa</taxon>
        <taxon>Nematoda</taxon>
        <taxon>Chromadorea</taxon>
        <taxon>Rhabditida</taxon>
        <taxon>Tylenchina</taxon>
        <taxon>Tylenchomorpha</taxon>
        <taxon>Sphaerularioidea</taxon>
        <taxon>Anguinidae</taxon>
        <taxon>Anguininae</taxon>
        <taxon>Ditylenchus</taxon>
    </lineage>
</organism>
<keyword evidence="1" id="KW-0472">Membrane</keyword>
<feature type="transmembrane region" description="Helical" evidence="1">
    <location>
        <begin position="6"/>
        <end position="27"/>
    </location>
</feature>
<keyword evidence="3" id="KW-1185">Reference proteome</keyword>
<dbReference type="Proteomes" id="UP001201812">
    <property type="component" value="Unassembled WGS sequence"/>
</dbReference>
<dbReference type="AlphaFoldDB" id="A0AAD4NC08"/>
<name>A0AAD4NC08_9BILA</name>
<keyword evidence="1" id="KW-0812">Transmembrane</keyword>
<evidence type="ECO:0000313" key="3">
    <source>
        <dbReference type="Proteomes" id="UP001201812"/>
    </source>
</evidence>
<proteinExistence type="predicted"/>
<comment type="caution">
    <text evidence="2">The sequence shown here is derived from an EMBL/GenBank/DDBJ whole genome shotgun (WGS) entry which is preliminary data.</text>
</comment>
<dbReference type="EMBL" id="JAKKPZ010000007">
    <property type="protein sequence ID" value="KAI1718921.1"/>
    <property type="molecule type" value="Genomic_DNA"/>
</dbReference>
<evidence type="ECO:0000313" key="2">
    <source>
        <dbReference type="EMBL" id="KAI1718921.1"/>
    </source>
</evidence>
<evidence type="ECO:0000256" key="1">
    <source>
        <dbReference type="SAM" id="Phobius"/>
    </source>
</evidence>
<sequence>MDSVLLQLLSCYLYVLSTVIIPLLSFVKSNNNGSGYRSALGCGNRCWCCILTRLSGHLHRASQAEGQ</sequence>
<keyword evidence="1" id="KW-1133">Transmembrane helix</keyword>
<gene>
    <name evidence="2" type="ORF">DdX_06034</name>
</gene>
<reference evidence="2" key="1">
    <citation type="submission" date="2022-01" db="EMBL/GenBank/DDBJ databases">
        <title>Genome Sequence Resource for Two Populations of Ditylenchus destructor, the Migratory Endoparasitic Phytonematode.</title>
        <authorList>
            <person name="Zhang H."/>
            <person name="Lin R."/>
            <person name="Xie B."/>
        </authorList>
    </citation>
    <scope>NUCLEOTIDE SEQUENCE</scope>
    <source>
        <strain evidence="2">BazhouSP</strain>
    </source>
</reference>